<accession>A0ABZ2YUY9</accession>
<dbReference type="EMBL" id="CP149822">
    <property type="protein sequence ID" value="WZN43442.1"/>
    <property type="molecule type" value="Genomic_DNA"/>
</dbReference>
<reference evidence="3" key="1">
    <citation type="submission" date="2024-03" db="EMBL/GenBank/DDBJ databases">
        <title>Chitinophaga horti sp. nov., isolated from garden soil.</title>
        <authorList>
            <person name="Lee D.S."/>
            <person name="Han D.M."/>
            <person name="Baek J.H."/>
            <person name="Choi D.G."/>
            <person name="Jeon J.H."/>
            <person name="Jeon C.O."/>
        </authorList>
    </citation>
    <scope>NUCLEOTIDE SEQUENCE [LARGE SCALE GENOMIC DNA]</scope>
    <source>
        <strain evidence="3">GPA1</strain>
    </source>
</reference>
<keyword evidence="3" id="KW-1185">Reference proteome</keyword>
<evidence type="ECO:0008006" key="4">
    <source>
        <dbReference type="Google" id="ProtNLM"/>
    </source>
</evidence>
<feature type="region of interest" description="Disordered" evidence="1">
    <location>
        <begin position="19"/>
        <end position="52"/>
    </location>
</feature>
<evidence type="ECO:0000256" key="1">
    <source>
        <dbReference type="SAM" id="MobiDB-lite"/>
    </source>
</evidence>
<organism evidence="2 3">
    <name type="scientific">Chitinophaga pollutisoli</name>
    <dbReference type="NCBI Taxonomy" id="3133966"/>
    <lineage>
        <taxon>Bacteria</taxon>
        <taxon>Pseudomonadati</taxon>
        <taxon>Bacteroidota</taxon>
        <taxon>Chitinophagia</taxon>
        <taxon>Chitinophagales</taxon>
        <taxon>Chitinophagaceae</taxon>
        <taxon>Chitinophaga</taxon>
    </lineage>
</organism>
<evidence type="ECO:0000313" key="3">
    <source>
        <dbReference type="Proteomes" id="UP001485459"/>
    </source>
</evidence>
<protein>
    <recommendedName>
        <fullName evidence="4">Lipoprotein</fullName>
    </recommendedName>
</protein>
<dbReference type="Proteomes" id="UP001485459">
    <property type="component" value="Chromosome"/>
</dbReference>
<proteinExistence type="predicted"/>
<gene>
    <name evidence="2" type="ORF">WJU16_10400</name>
</gene>
<dbReference type="PROSITE" id="PS51257">
    <property type="entry name" value="PROKAR_LIPOPROTEIN"/>
    <property type="match status" value="1"/>
</dbReference>
<dbReference type="RefSeq" id="WP_341838251.1">
    <property type="nucleotide sequence ID" value="NZ_CP149822.1"/>
</dbReference>
<name>A0ABZ2YUY9_9BACT</name>
<evidence type="ECO:0000313" key="2">
    <source>
        <dbReference type="EMBL" id="WZN43442.1"/>
    </source>
</evidence>
<sequence length="203" mass="22524">MKNLSITLLFCAAVASCGQPEPKQTSQTAVPPAEDTIAQMPGGGPRPQSSTNEQLFRTSLTAFRTAATAGDGETIQKMMRFPLQTAPKWSDDDLRSTSPDTSAGRITEKQFSRYRDKILTPEVKAALEKENGEEVREIAVGSEDDYYRRLRPGLDSSAPLYEVYHQYPQPNGNGEHYFAFIFGKVGTEYKVTGFYAKEPVKDK</sequence>